<dbReference type="GO" id="GO:0005737">
    <property type="term" value="C:cytoplasm"/>
    <property type="evidence" value="ECO:0007669"/>
    <property type="project" value="TreeGrafter"/>
</dbReference>
<organism evidence="24 25">
    <name type="scientific">Cottoperca gobio</name>
    <name type="common">Frogmouth</name>
    <name type="synonym">Aphritis gobio</name>
    <dbReference type="NCBI Taxonomy" id="56716"/>
    <lineage>
        <taxon>Eukaryota</taxon>
        <taxon>Metazoa</taxon>
        <taxon>Chordata</taxon>
        <taxon>Craniata</taxon>
        <taxon>Vertebrata</taxon>
        <taxon>Euteleostomi</taxon>
        <taxon>Actinopterygii</taxon>
        <taxon>Neopterygii</taxon>
        <taxon>Teleostei</taxon>
        <taxon>Neoteleostei</taxon>
        <taxon>Acanthomorphata</taxon>
        <taxon>Eupercaria</taxon>
        <taxon>Perciformes</taxon>
        <taxon>Notothenioidei</taxon>
        <taxon>Bovichtidae</taxon>
        <taxon>Cottoperca</taxon>
    </lineage>
</organism>
<dbReference type="PANTHER" id="PTHR44229">
    <property type="entry name" value="15-HYDROXYPROSTAGLANDIN DEHYDROGENASE [NAD(+)]"/>
    <property type="match status" value="1"/>
</dbReference>
<dbReference type="GO" id="GO:0016404">
    <property type="term" value="F:15-hydroxyprostaglandin dehydrogenase (NAD+) activity"/>
    <property type="evidence" value="ECO:0007669"/>
    <property type="project" value="UniProtKB-EC"/>
</dbReference>
<evidence type="ECO:0000256" key="5">
    <source>
        <dbReference type="ARBA" id="ARBA00039060"/>
    </source>
</evidence>
<dbReference type="InParanoid" id="A0A6J2R3C9"/>
<evidence type="ECO:0000256" key="23">
    <source>
        <dbReference type="RuleBase" id="RU000363"/>
    </source>
</evidence>
<comment type="similarity">
    <text evidence="1 23">Belongs to the short-chain dehydrogenases/reductases (SDR) family.</text>
</comment>
<comment type="catalytic activity">
    <reaction evidence="14">
        <text>(11R)-hydroxy-(5Z,8Z,12E,14Z)-eicosatetraenoate + NAD(+) = 11-oxo-(5Z,8Z,12E,14Z)-eicosatetraenoate + NADH + H(+)</text>
        <dbReference type="Rhea" id="RHEA:48640"/>
        <dbReference type="ChEBI" id="CHEBI:15378"/>
        <dbReference type="ChEBI" id="CHEBI:57540"/>
        <dbReference type="ChEBI" id="CHEBI:57945"/>
        <dbReference type="ChEBI" id="CHEBI:78836"/>
        <dbReference type="ChEBI" id="CHEBI:90697"/>
    </reaction>
    <physiologicalReaction direction="left-to-right" evidence="14">
        <dbReference type="Rhea" id="RHEA:48641"/>
    </physiologicalReaction>
</comment>
<evidence type="ECO:0000256" key="21">
    <source>
        <dbReference type="ARBA" id="ARBA00049151"/>
    </source>
</evidence>
<keyword evidence="3" id="KW-0560">Oxidoreductase</keyword>
<evidence type="ECO:0000256" key="4">
    <source>
        <dbReference type="ARBA" id="ARBA00038968"/>
    </source>
</evidence>
<proteinExistence type="inferred from homology"/>
<comment type="catalytic activity">
    <reaction evidence="12">
        <text>14-hydroxy-(4Z,7Z,10Z,12E,16Z,19Z)-docosahexaenoate + NAD(+) = 14-oxo-(4Z,7Z,10Z,12E,16Z,19Z)-docosahexaenoate + NADH + H(+)</text>
        <dbReference type="Rhea" id="RHEA:48952"/>
        <dbReference type="ChEBI" id="CHEBI:15378"/>
        <dbReference type="ChEBI" id="CHEBI:57540"/>
        <dbReference type="ChEBI" id="CHEBI:57945"/>
        <dbReference type="ChEBI" id="CHEBI:90866"/>
        <dbReference type="ChEBI" id="CHEBI:90867"/>
    </reaction>
    <physiologicalReaction direction="left-to-right" evidence="12">
        <dbReference type="Rhea" id="RHEA:48953"/>
    </physiologicalReaction>
</comment>
<dbReference type="PRINTS" id="PR00080">
    <property type="entry name" value="SDRFAMILY"/>
</dbReference>
<reference evidence="25" key="1">
    <citation type="submission" date="2025-08" db="UniProtKB">
        <authorList>
            <consortium name="RefSeq"/>
        </authorList>
    </citation>
    <scope>IDENTIFICATION</scope>
</reference>
<comment type="catalytic activity">
    <reaction evidence="22">
        <text>resolvin E1 + NAD(+) = 18-oxo-resolvin E1 + NADH + H(+)</text>
        <dbReference type="Rhea" id="RHEA:49244"/>
        <dbReference type="ChEBI" id="CHEBI:15378"/>
        <dbReference type="ChEBI" id="CHEBI:57540"/>
        <dbReference type="ChEBI" id="CHEBI:57945"/>
        <dbReference type="ChEBI" id="CHEBI:91000"/>
        <dbReference type="ChEBI" id="CHEBI:91001"/>
    </reaction>
    <physiologicalReaction direction="left-to-right" evidence="22">
        <dbReference type="Rhea" id="RHEA:49245"/>
    </physiologicalReaction>
</comment>
<dbReference type="InterPro" id="IPR036291">
    <property type="entry name" value="NAD(P)-bd_dom_sf"/>
</dbReference>
<keyword evidence="2" id="KW-0276">Fatty acid metabolism</keyword>
<dbReference type="Gene3D" id="3.40.50.720">
    <property type="entry name" value="NAD(P)-binding Rossmann-like Domain"/>
    <property type="match status" value="1"/>
</dbReference>
<comment type="catalytic activity">
    <reaction evidence="18">
        <text>prostaglandin A1 + NAD(+) = 15-oxo-prostaglandin A1 + NADH + H(+)</text>
        <dbReference type="Rhea" id="RHEA:41263"/>
        <dbReference type="ChEBI" id="CHEBI:15378"/>
        <dbReference type="ChEBI" id="CHEBI:57398"/>
        <dbReference type="ChEBI" id="CHEBI:57540"/>
        <dbReference type="ChEBI" id="CHEBI:57945"/>
        <dbReference type="ChEBI" id="CHEBI:85072"/>
    </reaction>
    <physiologicalReaction direction="left-to-right" evidence="18">
        <dbReference type="Rhea" id="RHEA:41264"/>
    </physiologicalReaction>
</comment>
<dbReference type="PRINTS" id="PR00081">
    <property type="entry name" value="GDHRDH"/>
</dbReference>
<evidence type="ECO:0000256" key="10">
    <source>
        <dbReference type="ARBA" id="ARBA00047325"/>
    </source>
</evidence>
<gene>
    <name evidence="25" type="primary">LOC115018847</name>
</gene>
<evidence type="ECO:0000256" key="16">
    <source>
        <dbReference type="ARBA" id="ARBA00048393"/>
    </source>
</evidence>
<dbReference type="SUPFAM" id="SSF51735">
    <property type="entry name" value="NAD(P)-binding Rossmann-fold domains"/>
    <property type="match status" value="1"/>
</dbReference>
<dbReference type="GO" id="GO:0006693">
    <property type="term" value="P:prostaglandin metabolic process"/>
    <property type="evidence" value="ECO:0007669"/>
    <property type="project" value="UniProtKB-KW"/>
</dbReference>
<evidence type="ECO:0000256" key="3">
    <source>
        <dbReference type="ARBA" id="ARBA00023002"/>
    </source>
</evidence>
<keyword evidence="24" id="KW-1185">Reference proteome</keyword>
<evidence type="ECO:0000256" key="22">
    <source>
        <dbReference type="ARBA" id="ARBA00049188"/>
    </source>
</evidence>
<comment type="catalytic activity">
    <reaction evidence="11">
        <text>resolvin D1 + NAD(+) = 8-oxoresolvin D1 + NADH + H(+)</text>
        <dbReference type="Rhea" id="RHEA:50124"/>
        <dbReference type="ChEBI" id="CHEBI:15378"/>
        <dbReference type="ChEBI" id="CHEBI:57540"/>
        <dbReference type="ChEBI" id="CHEBI:57945"/>
        <dbReference type="ChEBI" id="CHEBI:132079"/>
        <dbReference type="ChEBI" id="CHEBI:132080"/>
    </reaction>
    <physiologicalReaction direction="left-to-right" evidence="11">
        <dbReference type="Rhea" id="RHEA:50125"/>
    </physiologicalReaction>
</comment>
<dbReference type="PROSITE" id="PS00061">
    <property type="entry name" value="ADH_SHORT"/>
    <property type="match status" value="1"/>
</dbReference>
<comment type="catalytic activity">
    <reaction evidence="17">
        <text>lipoxin A4 + NAD(+) = 15-oxo-(5S,6R)-dihydroxy-(7E,9E,11Z,13E)-eicosatetraenoate + NADH + H(+)</text>
        <dbReference type="Rhea" id="RHEA:41572"/>
        <dbReference type="ChEBI" id="CHEBI:15378"/>
        <dbReference type="ChEBI" id="CHEBI:57540"/>
        <dbReference type="ChEBI" id="CHEBI:57945"/>
        <dbReference type="ChEBI" id="CHEBI:67026"/>
        <dbReference type="ChEBI" id="CHEBI:78311"/>
    </reaction>
    <physiologicalReaction direction="left-to-right" evidence="17">
        <dbReference type="Rhea" id="RHEA:41573"/>
    </physiologicalReaction>
</comment>
<dbReference type="CDD" id="cd05323">
    <property type="entry name" value="ADH_SDR_c_like"/>
    <property type="match status" value="1"/>
</dbReference>
<protein>
    <recommendedName>
        <fullName evidence="6">15-hydroxyprostaglandin dehydrogenase [NAD(+)]</fullName>
        <ecNumber evidence="4">1.1.1.141</ecNumber>
        <ecNumber evidence="5">1.1.1.232</ecNumber>
    </recommendedName>
    <alternativeName>
        <fullName evidence="8">Eicosanoid/docosanoid dehydrogenase [NAD(+)]</fullName>
    </alternativeName>
    <alternativeName>
        <fullName evidence="7">Prostaglandin dehydrogenase 1</fullName>
    </alternativeName>
</protein>
<comment type="catalytic activity">
    <reaction evidence="10">
        <text>prostaglandin E1 + NAD(+) = 15-oxoprostaglandin E1 + NADH + H(+)</text>
        <dbReference type="Rhea" id="RHEA:16477"/>
        <dbReference type="ChEBI" id="CHEBI:15378"/>
        <dbReference type="ChEBI" id="CHEBI:57397"/>
        <dbReference type="ChEBI" id="CHEBI:57401"/>
        <dbReference type="ChEBI" id="CHEBI:57540"/>
        <dbReference type="ChEBI" id="CHEBI:57945"/>
    </reaction>
    <physiologicalReaction direction="left-to-right" evidence="10">
        <dbReference type="Rhea" id="RHEA:16478"/>
    </physiologicalReaction>
</comment>
<evidence type="ECO:0000256" key="12">
    <source>
        <dbReference type="ARBA" id="ARBA00048008"/>
    </source>
</evidence>
<evidence type="ECO:0000256" key="11">
    <source>
        <dbReference type="ARBA" id="ARBA00047672"/>
    </source>
</evidence>
<comment type="catalytic activity">
    <reaction evidence="20">
        <text>resolvin D2 + NAD(+) = 16-oxoresolvin D2 + NADH + H(+)</text>
        <dbReference type="Rhea" id="RHEA:53588"/>
        <dbReference type="ChEBI" id="CHEBI:15378"/>
        <dbReference type="ChEBI" id="CHEBI:57540"/>
        <dbReference type="ChEBI" id="CHEBI:57945"/>
        <dbReference type="ChEBI" id="CHEBI:133367"/>
        <dbReference type="ChEBI" id="CHEBI:137498"/>
    </reaction>
    <physiologicalReaction direction="left-to-right" evidence="20">
        <dbReference type="Rhea" id="RHEA:53589"/>
    </physiologicalReaction>
</comment>
<dbReference type="EC" id="1.1.1.232" evidence="5"/>
<accession>A0A6J2R3C9</accession>
<comment type="catalytic activity">
    <reaction evidence="19">
        <text>prostaglandin E2 + NAD(+) = 15-oxoprostaglandin E2 + NADH + H(+)</text>
        <dbReference type="Rhea" id="RHEA:11876"/>
        <dbReference type="ChEBI" id="CHEBI:15378"/>
        <dbReference type="ChEBI" id="CHEBI:57400"/>
        <dbReference type="ChEBI" id="CHEBI:57540"/>
        <dbReference type="ChEBI" id="CHEBI:57945"/>
        <dbReference type="ChEBI" id="CHEBI:606564"/>
        <dbReference type="EC" id="1.1.1.141"/>
    </reaction>
    <physiologicalReaction direction="left-to-right" evidence="19">
        <dbReference type="Rhea" id="RHEA:11877"/>
    </physiologicalReaction>
</comment>
<comment type="function">
    <text evidence="9">Catalyzes the NAD-dependent dehydrogenation (oxidation) of a broad array of hydroxylated polyunsaturated fatty acids (mainly eicosanoids and docosanoids, including prostaglandins, lipoxins and resolvins), yielding their corresponding keto (oxo) metabolites. Decreases the levels of the pro-proliferative prostaglandins such as prostaglandin E2 (whose activity is increased in cancer because of an increase in the expression of cyclooxygenase 2) and generates oxo-fatty acid products that can profoundly influence cell function by abrogating pro-inflammatory cytokine expression. Converts resolvins E1, D1 and D2 to their oxo products, which represents a mode of resolvin inactivation. Resolvin E1 plays important roles during the resolution phase of acute inflammation, while resolvins D1 and D2 have a unique role in obesity-induced adipose inflammation.</text>
</comment>
<evidence type="ECO:0000256" key="20">
    <source>
        <dbReference type="ARBA" id="ARBA00048921"/>
    </source>
</evidence>
<dbReference type="AlphaFoldDB" id="A0A6J2R3C9"/>
<evidence type="ECO:0000256" key="9">
    <source>
        <dbReference type="ARBA" id="ARBA00045705"/>
    </source>
</evidence>
<evidence type="ECO:0000256" key="8">
    <source>
        <dbReference type="ARBA" id="ARBA00042026"/>
    </source>
</evidence>
<dbReference type="FunFam" id="3.40.50.720:FF:000149">
    <property type="entry name" value="15-hydroxyprostaglandin dehydrogenase [NAD(+)]"/>
    <property type="match status" value="1"/>
</dbReference>
<evidence type="ECO:0000256" key="18">
    <source>
        <dbReference type="ARBA" id="ARBA00048611"/>
    </source>
</evidence>
<dbReference type="RefSeq" id="XP_029303937.1">
    <property type="nucleotide sequence ID" value="XM_029448077.1"/>
</dbReference>
<evidence type="ECO:0000256" key="7">
    <source>
        <dbReference type="ARBA" id="ARBA00041812"/>
    </source>
</evidence>
<dbReference type="EC" id="1.1.1.141" evidence="4"/>
<evidence type="ECO:0000313" key="24">
    <source>
        <dbReference type="Proteomes" id="UP000504630"/>
    </source>
</evidence>
<sequence length="285" mass="30670">MSLQPCTIMQKCISYSAPRVAVRFKESEMALNGKIAVVTGAALGIGKAMTEILLQQGAKVALLDLNETAGESLKEALDKLYGQQRTLFFHCSVESEEQIKAAFQKTVEAFGGIDILCNNAGILNEAEWEKTISINLVGVIRGTYLALEHMSKLSGGRGGVIVNTASMAGLNPLPSCPVYTATKHGVVGFTRAMAAASTASGYGIRFNTLCPFLVQTDLFSCMWDRLGQFSHMAGEAKKHADKGVLNVSEVADGLLELVTDETKNGEALILYSNKKKYMTFSVLTQ</sequence>
<dbReference type="GeneID" id="115018847"/>
<dbReference type="GO" id="GO:0047034">
    <property type="term" value="F:15-hydroxyicosatetraenoate dehydrogenase activity"/>
    <property type="evidence" value="ECO:0007669"/>
    <property type="project" value="UniProtKB-EC"/>
</dbReference>
<evidence type="ECO:0000256" key="15">
    <source>
        <dbReference type="ARBA" id="ARBA00048170"/>
    </source>
</evidence>
<comment type="catalytic activity">
    <reaction evidence="16">
        <text>resolvin D2 + NAD(+) = 7-oxoresolvin D2 + NADH + H(+)</text>
        <dbReference type="Rhea" id="RHEA:53584"/>
        <dbReference type="ChEBI" id="CHEBI:15378"/>
        <dbReference type="ChEBI" id="CHEBI:57540"/>
        <dbReference type="ChEBI" id="CHEBI:57945"/>
        <dbReference type="ChEBI" id="CHEBI:133367"/>
        <dbReference type="ChEBI" id="CHEBI:137497"/>
    </reaction>
    <physiologicalReaction direction="left-to-right" evidence="16">
        <dbReference type="Rhea" id="RHEA:53585"/>
    </physiologicalReaction>
</comment>
<dbReference type="OrthoDB" id="37659at2759"/>
<comment type="catalytic activity">
    <reaction evidence="21">
        <text>(15S)-hydroxy-(5Z,8Z,11Z,13E)-eicosatetraenoate + NAD(+) = 15-oxo-(5Z,8Z,11Z,13E)-eicosatetraenoate + NADH + H(+)</text>
        <dbReference type="Rhea" id="RHEA:23260"/>
        <dbReference type="ChEBI" id="CHEBI:15378"/>
        <dbReference type="ChEBI" id="CHEBI:57409"/>
        <dbReference type="ChEBI" id="CHEBI:57410"/>
        <dbReference type="ChEBI" id="CHEBI:57540"/>
        <dbReference type="ChEBI" id="CHEBI:57945"/>
        <dbReference type="EC" id="1.1.1.232"/>
    </reaction>
    <physiologicalReaction direction="left-to-right" evidence="21">
        <dbReference type="Rhea" id="RHEA:23261"/>
    </physiologicalReaction>
</comment>
<dbReference type="Pfam" id="PF00106">
    <property type="entry name" value="adh_short"/>
    <property type="match status" value="1"/>
</dbReference>
<evidence type="ECO:0000256" key="14">
    <source>
        <dbReference type="ARBA" id="ARBA00048144"/>
    </source>
</evidence>
<evidence type="ECO:0000256" key="13">
    <source>
        <dbReference type="ARBA" id="ARBA00048140"/>
    </source>
</evidence>
<dbReference type="KEGG" id="cgob:115018847"/>
<evidence type="ECO:0000256" key="6">
    <source>
        <dbReference type="ARBA" id="ARBA00040276"/>
    </source>
</evidence>
<dbReference type="Proteomes" id="UP000504630">
    <property type="component" value="Chromosome 14"/>
</dbReference>
<dbReference type="InterPro" id="IPR002347">
    <property type="entry name" value="SDR_fam"/>
</dbReference>
<dbReference type="FunCoup" id="A0A6J2R3C9">
    <property type="interactions" value="2"/>
</dbReference>
<comment type="catalytic activity">
    <reaction evidence="13">
        <text>15-oxo-(5S,6R)-dihydroxy-(7E,9E,11Z)-eicosatrienoate + NADH + H(+) = (5S,6R,15S)-trihydroxy-(7E,9E,11Z)-eicosatrienoate + NAD(+)</text>
        <dbReference type="Rhea" id="RHEA:41596"/>
        <dbReference type="ChEBI" id="CHEBI:15378"/>
        <dbReference type="ChEBI" id="CHEBI:57540"/>
        <dbReference type="ChEBI" id="CHEBI:57945"/>
        <dbReference type="ChEBI" id="CHEBI:78325"/>
        <dbReference type="ChEBI" id="CHEBI:78329"/>
    </reaction>
    <physiologicalReaction direction="left-to-right" evidence="13">
        <dbReference type="Rhea" id="RHEA:41597"/>
    </physiologicalReaction>
</comment>
<keyword evidence="2" id="KW-0443">Lipid metabolism</keyword>
<evidence type="ECO:0000256" key="17">
    <source>
        <dbReference type="ARBA" id="ARBA00048535"/>
    </source>
</evidence>
<dbReference type="PANTHER" id="PTHR44229:SF5">
    <property type="entry name" value="15-HYDROXYPROSTAGLANDIN DEHYDROGENASE [NAD(+)]"/>
    <property type="match status" value="1"/>
</dbReference>
<evidence type="ECO:0000256" key="1">
    <source>
        <dbReference type="ARBA" id="ARBA00006484"/>
    </source>
</evidence>
<dbReference type="InterPro" id="IPR020904">
    <property type="entry name" value="Sc_DH/Rdtase_CS"/>
</dbReference>
<evidence type="ECO:0000256" key="19">
    <source>
        <dbReference type="ARBA" id="ARBA00048739"/>
    </source>
</evidence>
<name>A0A6J2R3C9_COTGO</name>
<evidence type="ECO:0000313" key="25">
    <source>
        <dbReference type="RefSeq" id="XP_029303937.1"/>
    </source>
</evidence>
<evidence type="ECO:0000256" key="2">
    <source>
        <dbReference type="ARBA" id="ARBA00022501"/>
    </source>
</evidence>
<comment type="catalytic activity">
    <reaction evidence="15">
        <text>resolvin D1 + NAD(+) = 17-oxoresolvin D1 + NADH + H(+)</text>
        <dbReference type="Rhea" id="RHEA:50128"/>
        <dbReference type="ChEBI" id="CHEBI:15378"/>
        <dbReference type="ChEBI" id="CHEBI:57540"/>
        <dbReference type="ChEBI" id="CHEBI:57945"/>
        <dbReference type="ChEBI" id="CHEBI:132079"/>
        <dbReference type="ChEBI" id="CHEBI:132081"/>
    </reaction>
    <physiologicalReaction direction="left-to-right" evidence="15">
        <dbReference type="Rhea" id="RHEA:50129"/>
    </physiologicalReaction>
</comment>
<keyword evidence="2" id="KW-0644">Prostaglandin metabolism</keyword>